<proteinExistence type="predicted"/>
<organism evidence="1 2">
    <name type="scientific">Ixodes persulcatus</name>
    <name type="common">Taiga tick</name>
    <dbReference type="NCBI Taxonomy" id="34615"/>
    <lineage>
        <taxon>Eukaryota</taxon>
        <taxon>Metazoa</taxon>
        <taxon>Ecdysozoa</taxon>
        <taxon>Arthropoda</taxon>
        <taxon>Chelicerata</taxon>
        <taxon>Arachnida</taxon>
        <taxon>Acari</taxon>
        <taxon>Parasitiformes</taxon>
        <taxon>Ixodida</taxon>
        <taxon>Ixodoidea</taxon>
        <taxon>Ixodidae</taxon>
        <taxon>Ixodinae</taxon>
        <taxon>Ixodes</taxon>
    </lineage>
</organism>
<keyword evidence="2" id="KW-1185">Reference proteome</keyword>
<comment type="caution">
    <text evidence="1">The sequence shown here is derived from an EMBL/GenBank/DDBJ whole genome shotgun (WGS) entry which is preliminary data.</text>
</comment>
<sequence length="695" mass="75935">MALLSQDPVTCELAHSATDPPIKALLALMKLAYPPSMSVYNTENLLDEYDYVIGKPRLVENGIFTHYSTLRSVYMKNLGGGSAGCLLANRLSANPRVTVLLLEAGGLEDASTDVPLFALLHFNGRHDWAYRTEPQKHSCQSMKDKASPWPRGKVLGGSSVLNFMMYVRGNKRDFDSWAHDYGAHGWSYEEVLPYFKSVETFHVDAFADNGYHGHTGELPISYPNTQTILSEVFLEAGKELGYNYVDYNGPTQTGKYTLKSDCRFSRIQANVMGGQRYSSSKAFIKPIVEIRKNLHISLLSLATKILFKGKHAYGVEFEKGVHDLKVLARKEVIVSCGTIGTAQLLMLSGVGPARHLYELNCTAVCEENLEEMGGNAALASEFELPFSDLTPTKREMVVPVVADLPVGEGLQDHFYVGGIAATTRKNAELNLNTISIVTSYAFGAKGPLAVPAGIEAVAFVSSPYVNASLDFPDIEITLMSISPSSSEGERYLLDSGLTKEAYDAYYKPHRSKFGFQLAPALNRPKSRGYVRLKTTDPHDKPLINPNYLSHPEDVKSDARTTTSPSAGAKKAVEIMQTAAFARLGTRLWPAVFPACKGEGDVWSEQYLRCMATQYTCTTWHPCCTAPMGDGPHAVVDSRLRVRGGVTGLRVIDASVMPSEITANLNAAVHMIAEKGAAMIREGYDPKPAGLFGLVG</sequence>
<dbReference type="Proteomes" id="UP000805193">
    <property type="component" value="Unassembled WGS sequence"/>
</dbReference>
<reference evidence="1 2" key="1">
    <citation type="journal article" date="2020" name="Cell">
        <title>Large-Scale Comparative Analyses of Tick Genomes Elucidate Their Genetic Diversity and Vector Capacities.</title>
        <authorList>
            <consortium name="Tick Genome and Microbiome Consortium (TIGMIC)"/>
            <person name="Jia N."/>
            <person name="Wang J."/>
            <person name="Shi W."/>
            <person name="Du L."/>
            <person name="Sun Y."/>
            <person name="Zhan W."/>
            <person name="Jiang J.F."/>
            <person name="Wang Q."/>
            <person name="Zhang B."/>
            <person name="Ji P."/>
            <person name="Bell-Sakyi L."/>
            <person name="Cui X.M."/>
            <person name="Yuan T.T."/>
            <person name="Jiang B.G."/>
            <person name="Yang W.F."/>
            <person name="Lam T.T."/>
            <person name="Chang Q.C."/>
            <person name="Ding S.J."/>
            <person name="Wang X.J."/>
            <person name="Zhu J.G."/>
            <person name="Ruan X.D."/>
            <person name="Zhao L."/>
            <person name="Wei J.T."/>
            <person name="Ye R.Z."/>
            <person name="Que T.C."/>
            <person name="Du C.H."/>
            <person name="Zhou Y.H."/>
            <person name="Cheng J.X."/>
            <person name="Dai P.F."/>
            <person name="Guo W.B."/>
            <person name="Han X.H."/>
            <person name="Huang E.J."/>
            <person name="Li L.F."/>
            <person name="Wei W."/>
            <person name="Gao Y.C."/>
            <person name="Liu J.Z."/>
            <person name="Shao H.Z."/>
            <person name="Wang X."/>
            <person name="Wang C.C."/>
            <person name="Yang T.C."/>
            <person name="Huo Q.B."/>
            <person name="Li W."/>
            <person name="Chen H.Y."/>
            <person name="Chen S.E."/>
            <person name="Zhou L.G."/>
            <person name="Ni X.B."/>
            <person name="Tian J.H."/>
            <person name="Sheng Y."/>
            <person name="Liu T."/>
            <person name="Pan Y.S."/>
            <person name="Xia L.Y."/>
            <person name="Li J."/>
            <person name="Zhao F."/>
            <person name="Cao W.C."/>
        </authorList>
    </citation>
    <scope>NUCLEOTIDE SEQUENCE [LARGE SCALE GENOMIC DNA]</scope>
    <source>
        <strain evidence="1">Iper-2018</strain>
    </source>
</reference>
<gene>
    <name evidence="1" type="ORF">HPB47_013966</name>
</gene>
<evidence type="ECO:0000313" key="2">
    <source>
        <dbReference type="Proteomes" id="UP000805193"/>
    </source>
</evidence>
<name>A0AC60QZN4_IXOPE</name>
<evidence type="ECO:0000313" key="1">
    <source>
        <dbReference type="EMBL" id="KAG0444285.1"/>
    </source>
</evidence>
<accession>A0AC60QZN4</accession>
<dbReference type="EMBL" id="JABSTQ010002235">
    <property type="protein sequence ID" value="KAG0444285.1"/>
    <property type="molecule type" value="Genomic_DNA"/>
</dbReference>
<protein>
    <submittedName>
        <fullName evidence="1">Uncharacterized protein</fullName>
    </submittedName>
</protein>